<evidence type="ECO:0000313" key="1">
    <source>
        <dbReference type="EMBL" id="GGO94422.1"/>
    </source>
</evidence>
<evidence type="ECO:0000313" key="2">
    <source>
        <dbReference type="Proteomes" id="UP000641932"/>
    </source>
</evidence>
<dbReference type="InterPro" id="IPR014718">
    <property type="entry name" value="GH-type_carb-bd"/>
</dbReference>
<dbReference type="Gene3D" id="2.70.98.10">
    <property type="match status" value="1"/>
</dbReference>
<dbReference type="GO" id="GO:0030246">
    <property type="term" value="F:carbohydrate binding"/>
    <property type="evidence" value="ECO:0007669"/>
    <property type="project" value="InterPro"/>
</dbReference>
<proteinExistence type="predicted"/>
<dbReference type="RefSeq" id="WP_189133976.1">
    <property type="nucleotide sequence ID" value="NZ_BMMS01000023.1"/>
</dbReference>
<dbReference type="EMBL" id="BMMS01000023">
    <property type="protein sequence ID" value="GGO94422.1"/>
    <property type="molecule type" value="Genomic_DNA"/>
</dbReference>
<dbReference type="InterPro" id="IPR027839">
    <property type="entry name" value="DUF4432"/>
</dbReference>
<name>A0A918E0X6_9ACTN</name>
<comment type="caution">
    <text evidence="1">The sequence shown here is derived from an EMBL/GenBank/DDBJ whole genome shotgun (WGS) entry which is preliminary data.</text>
</comment>
<sequence>MNHLNGLTLADVRRRVGDLRQLARVDQLVEADGDARGARRYRVVTGGGLEFDIHPDRCLDIGAVTYRGVPLAWAAPRDTGPAVSSGAGAADWLRGFRGGLLATCGLDHFGSACEDGGDSFGLHGRIGAHAATEVSTSACPTADGRYGLAVRGQLRQSRLFGENLVLHRTIRTALGSNSIELLDTVVNEGFSAAPHMILYHVNLGWPLLDEGAVLQVPGGAVTARDGDAQRGLTAWHTFGPPLPDWREQVFRHDLPPDSAVQVRLVNERLGLELRLELDSGQLPWLFQWKMLGEGAYVLGVEPANCPVIEGRARAREAGVLPVLAPGERRVYRLVFGVGEVGRAM</sequence>
<dbReference type="Pfam" id="PF14486">
    <property type="entry name" value="DUF4432"/>
    <property type="match status" value="1"/>
</dbReference>
<dbReference type="AlphaFoldDB" id="A0A918E0X6"/>
<reference evidence="1" key="1">
    <citation type="journal article" date="2014" name="Int. J. Syst. Evol. Microbiol.">
        <title>Complete genome sequence of Corynebacterium casei LMG S-19264T (=DSM 44701T), isolated from a smear-ripened cheese.</title>
        <authorList>
            <consortium name="US DOE Joint Genome Institute (JGI-PGF)"/>
            <person name="Walter F."/>
            <person name="Albersmeier A."/>
            <person name="Kalinowski J."/>
            <person name="Ruckert C."/>
        </authorList>
    </citation>
    <scope>NUCLEOTIDE SEQUENCE</scope>
    <source>
        <strain evidence="1">CGMCC 4.7201</strain>
    </source>
</reference>
<protein>
    <submittedName>
        <fullName evidence="1">DUF4432 domain-containing protein</fullName>
    </submittedName>
</protein>
<gene>
    <name evidence="1" type="ORF">GCM10012280_49220</name>
</gene>
<dbReference type="Proteomes" id="UP000641932">
    <property type="component" value="Unassembled WGS sequence"/>
</dbReference>
<dbReference type="CDD" id="cd09023">
    <property type="entry name" value="Aldose_epim_Ec_c4013"/>
    <property type="match status" value="1"/>
</dbReference>
<accession>A0A918E0X6</accession>
<keyword evidence="2" id="KW-1185">Reference proteome</keyword>
<reference evidence="1" key="2">
    <citation type="submission" date="2020-09" db="EMBL/GenBank/DDBJ databases">
        <authorList>
            <person name="Sun Q."/>
            <person name="Zhou Y."/>
        </authorList>
    </citation>
    <scope>NUCLEOTIDE SEQUENCE</scope>
    <source>
        <strain evidence="1">CGMCC 4.7201</strain>
    </source>
</reference>
<organism evidence="1 2">
    <name type="scientific">Wenjunlia tyrosinilytica</name>
    <dbReference type="NCBI Taxonomy" id="1544741"/>
    <lineage>
        <taxon>Bacteria</taxon>
        <taxon>Bacillati</taxon>
        <taxon>Actinomycetota</taxon>
        <taxon>Actinomycetes</taxon>
        <taxon>Kitasatosporales</taxon>
        <taxon>Streptomycetaceae</taxon>
        <taxon>Wenjunlia</taxon>
    </lineage>
</organism>